<proteinExistence type="predicted"/>
<gene>
    <name evidence="2" type="ORF">F2Q70_00020756</name>
</gene>
<protein>
    <submittedName>
        <fullName evidence="2">Uncharacterized protein</fullName>
    </submittedName>
</protein>
<comment type="caution">
    <text evidence="2">The sequence shown here is derived from an EMBL/GenBank/DDBJ whole genome shotgun (WGS) entry which is preliminary data.</text>
</comment>
<keyword evidence="1" id="KW-0472">Membrane</keyword>
<reference evidence="2" key="1">
    <citation type="submission" date="2019-12" db="EMBL/GenBank/DDBJ databases">
        <title>Genome sequencing and annotation of Brassica cretica.</title>
        <authorList>
            <person name="Studholme D.J."/>
            <person name="Sarris P.F."/>
        </authorList>
    </citation>
    <scope>NUCLEOTIDE SEQUENCE</scope>
    <source>
        <strain evidence="2">PFS-102/07</strain>
        <tissue evidence="2">Leaf</tissue>
    </source>
</reference>
<evidence type="ECO:0000256" key="1">
    <source>
        <dbReference type="SAM" id="Phobius"/>
    </source>
</evidence>
<keyword evidence="1" id="KW-0812">Transmembrane</keyword>
<sequence>MLRFLYELYWILVYTHTNTLFIFSNLCICVRVFRRGIVLGYEVRGELPIQSCKAVLEKVKFLDNPSKEELASCFADVVTQIAQDLTMSGDHRSRLTKLCLKVPLTVGLIFGGLQGALCVPSPYHKRFLLGKADTRRSGM</sequence>
<dbReference type="EMBL" id="QGKY02001925">
    <property type="protein sequence ID" value="KAF2545444.1"/>
    <property type="molecule type" value="Genomic_DNA"/>
</dbReference>
<name>A0A8S9GKF0_BRACR</name>
<organism evidence="2">
    <name type="scientific">Brassica cretica</name>
    <name type="common">Mustard</name>
    <dbReference type="NCBI Taxonomy" id="69181"/>
    <lineage>
        <taxon>Eukaryota</taxon>
        <taxon>Viridiplantae</taxon>
        <taxon>Streptophyta</taxon>
        <taxon>Embryophyta</taxon>
        <taxon>Tracheophyta</taxon>
        <taxon>Spermatophyta</taxon>
        <taxon>Magnoliopsida</taxon>
        <taxon>eudicotyledons</taxon>
        <taxon>Gunneridae</taxon>
        <taxon>Pentapetalae</taxon>
        <taxon>rosids</taxon>
        <taxon>malvids</taxon>
        <taxon>Brassicales</taxon>
        <taxon>Brassicaceae</taxon>
        <taxon>Brassiceae</taxon>
        <taxon>Brassica</taxon>
    </lineage>
</organism>
<accession>A0A8S9GKF0</accession>
<dbReference type="AlphaFoldDB" id="A0A8S9GKF0"/>
<evidence type="ECO:0000313" key="2">
    <source>
        <dbReference type="EMBL" id="KAF2545444.1"/>
    </source>
</evidence>
<keyword evidence="1" id="KW-1133">Transmembrane helix</keyword>
<feature type="transmembrane region" description="Helical" evidence="1">
    <location>
        <begin position="12"/>
        <end position="33"/>
    </location>
</feature>